<proteinExistence type="predicted"/>
<evidence type="ECO:0000313" key="10">
    <source>
        <dbReference type="Proteomes" id="UP000008912"/>
    </source>
</evidence>
<reference evidence="9" key="2">
    <citation type="submission" date="2025-08" db="UniProtKB">
        <authorList>
            <consortium name="Ensembl"/>
        </authorList>
    </citation>
    <scope>IDENTIFICATION</scope>
</reference>
<evidence type="ECO:0000256" key="5">
    <source>
        <dbReference type="ARBA" id="ARBA00023170"/>
    </source>
</evidence>
<keyword evidence="10" id="KW-1185">Reference proteome</keyword>
<dbReference type="Pfam" id="PF07654">
    <property type="entry name" value="C1-set"/>
    <property type="match status" value="1"/>
</dbReference>
<keyword evidence="4 7" id="KW-0472">Membrane</keyword>
<dbReference type="SMART" id="SM00407">
    <property type="entry name" value="IGc1"/>
    <property type="match status" value="1"/>
</dbReference>
<dbReference type="InterPro" id="IPR013783">
    <property type="entry name" value="Ig-like_fold"/>
</dbReference>
<protein>
    <submittedName>
        <fullName evidence="9">T-cell receptor gamma chain C region C10.5</fullName>
    </submittedName>
</protein>
<dbReference type="Ensembl" id="ENSAMET00000035276.1">
    <property type="protein sequence ID" value="ENSAMEP00000038855.1"/>
    <property type="gene ID" value="ENSAMEG00000030076.1"/>
</dbReference>
<keyword evidence="3 7" id="KW-1133">Transmembrane helix</keyword>
<keyword evidence="2 7" id="KW-0812">Transmembrane</keyword>
<comment type="subcellular location">
    <subcellularLocation>
        <location evidence="1">Membrane</location>
    </subcellularLocation>
</comment>
<evidence type="ECO:0000256" key="3">
    <source>
        <dbReference type="ARBA" id="ARBA00022989"/>
    </source>
</evidence>
<dbReference type="PANTHER" id="PTHR19256">
    <property type="entry name" value="T-CELL RECEPTOR GAMMA CHAIN"/>
    <property type="match status" value="1"/>
</dbReference>
<evidence type="ECO:0000256" key="4">
    <source>
        <dbReference type="ARBA" id="ARBA00023136"/>
    </source>
</evidence>
<accession>A0A7N5KE35</accession>
<name>A0A7N5KE35_AILME</name>
<dbReference type="AlphaFoldDB" id="A0A7N5KE35"/>
<reference evidence="9" key="3">
    <citation type="submission" date="2025-09" db="UniProtKB">
        <authorList>
            <consortium name="Ensembl"/>
        </authorList>
    </citation>
    <scope>IDENTIFICATION</scope>
</reference>
<keyword evidence="6" id="KW-0393">Immunoglobulin domain</keyword>
<gene>
    <name evidence="9" type="primary">LOC100476605</name>
</gene>
<evidence type="ECO:0000256" key="6">
    <source>
        <dbReference type="ARBA" id="ARBA00023319"/>
    </source>
</evidence>
<evidence type="ECO:0000313" key="9">
    <source>
        <dbReference type="Ensembl" id="ENSAMEP00000038855.1"/>
    </source>
</evidence>
<keyword evidence="5" id="KW-0675">Receptor</keyword>
<evidence type="ECO:0000256" key="7">
    <source>
        <dbReference type="SAM" id="Phobius"/>
    </source>
</evidence>
<dbReference type="InterPro" id="IPR036179">
    <property type="entry name" value="Ig-like_dom_sf"/>
</dbReference>
<sequence>MSPKPTVFLPSIAERKIHNVGTYLCLLEDFFPDVIKIDWKEKDGKRILTSQQGDTMKTNDTYMKFSWLTVTGASLDKEHKCIVKHKSKKTGIDQEILFPSINKELAIDSTKYEDATLQLQLRNTSAYYTYVILLLKSLVYSAITAFYLLGGPVLCGNGIDLQITEETETFTLQQEQMLS</sequence>
<evidence type="ECO:0000256" key="2">
    <source>
        <dbReference type="ARBA" id="ARBA00022692"/>
    </source>
</evidence>
<evidence type="ECO:0000259" key="8">
    <source>
        <dbReference type="SMART" id="SM00407"/>
    </source>
</evidence>
<dbReference type="GeneTree" id="ENSGT00940000153143"/>
<reference evidence="9 10" key="1">
    <citation type="journal article" date="2010" name="Nature">
        <title>The sequence and de novo assembly of the giant panda genome.</title>
        <authorList>
            <person name="Li R."/>
            <person name="Fan W."/>
            <person name="Tian G."/>
            <person name="Zhu H."/>
            <person name="He L."/>
            <person name="Cai J."/>
            <person name="Huang Q."/>
            <person name="Cai Q."/>
            <person name="Li B."/>
            <person name="Bai Y."/>
            <person name="Zhang Z."/>
            <person name="Zhang Y."/>
            <person name="Wang W."/>
            <person name="Li J."/>
            <person name="Wei F."/>
            <person name="Li H."/>
            <person name="Jian M."/>
            <person name="Li J."/>
            <person name="Zhang Z."/>
            <person name="Nielsen R."/>
            <person name="Li D."/>
            <person name="Gu W."/>
            <person name="Yang Z."/>
            <person name="Xuan Z."/>
            <person name="Ryder O.A."/>
            <person name="Leung F.C."/>
            <person name="Zhou Y."/>
            <person name="Cao J."/>
            <person name="Sun X."/>
            <person name="Fu Y."/>
            <person name="Fang X."/>
            <person name="Guo X."/>
            <person name="Wang B."/>
            <person name="Hou R."/>
            <person name="Shen F."/>
            <person name="Mu B."/>
            <person name="Ni P."/>
            <person name="Lin R."/>
            <person name="Qian W."/>
            <person name="Wang G."/>
            <person name="Yu C."/>
            <person name="Nie W."/>
            <person name="Wang J."/>
            <person name="Wu Z."/>
            <person name="Liang H."/>
            <person name="Min J."/>
            <person name="Wu Q."/>
            <person name="Cheng S."/>
            <person name="Ruan J."/>
            <person name="Wang M."/>
            <person name="Shi Z."/>
            <person name="Wen M."/>
            <person name="Liu B."/>
            <person name="Ren X."/>
            <person name="Zheng H."/>
            <person name="Dong D."/>
            <person name="Cook K."/>
            <person name="Shan G."/>
            <person name="Zhang H."/>
            <person name="Kosiol C."/>
            <person name="Xie X."/>
            <person name="Lu Z."/>
            <person name="Zheng H."/>
            <person name="Li Y."/>
            <person name="Steiner C.C."/>
            <person name="Lam T.T."/>
            <person name="Lin S."/>
            <person name="Zhang Q."/>
            <person name="Li G."/>
            <person name="Tian J."/>
            <person name="Gong T."/>
            <person name="Liu H."/>
            <person name="Zhang D."/>
            <person name="Fang L."/>
            <person name="Ye C."/>
            <person name="Zhang J."/>
            <person name="Hu W."/>
            <person name="Xu A."/>
            <person name="Ren Y."/>
            <person name="Zhang G."/>
            <person name="Bruford M.W."/>
            <person name="Li Q."/>
            <person name="Ma L."/>
            <person name="Guo Y."/>
            <person name="An N."/>
            <person name="Hu Y."/>
            <person name="Zheng Y."/>
            <person name="Shi Y."/>
            <person name="Li Z."/>
            <person name="Liu Q."/>
            <person name="Chen Y."/>
            <person name="Zhao J."/>
            <person name="Qu N."/>
            <person name="Zhao S."/>
            <person name="Tian F."/>
            <person name="Wang X."/>
            <person name="Wang H."/>
            <person name="Xu L."/>
            <person name="Liu X."/>
            <person name="Vinar T."/>
            <person name="Wang Y."/>
            <person name="Lam T.W."/>
            <person name="Yiu S.M."/>
            <person name="Liu S."/>
            <person name="Zhang H."/>
            <person name="Li D."/>
            <person name="Huang Y."/>
            <person name="Wang X."/>
            <person name="Yang G."/>
            <person name="Jiang Z."/>
            <person name="Wang J."/>
            <person name="Qin N."/>
            <person name="Li L."/>
            <person name="Li J."/>
            <person name="Bolund L."/>
            <person name="Kristiansen K."/>
            <person name="Wong G.K."/>
            <person name="Olson M."/>
            <person name="Zhang X."/>
            <person name="Li S."/>
            <person name="Yang H."/>
            <person name="Wang J."/>
            <person name="Wang J."/>
        </authorList>
    </citation>
    <scope>NUCLEOTIDE SEQUENCE [LARGE SCALE GENOMIC DNA]</scope>
</reference>
<dbReference type="InterPro" id="IPR003597">
    <property type="entry name" value="Ig_C1-set"/>
</dbReference>
<organism evidence="9 10">
    <name type="scientific">Ailuropoda melanoleuca</name>
    <name type="common">Giant panda</name>
    <dbReference type="NCBI Taxonomy" id="9646"/>
    <lineage>
        <taxon>Eukaryota</taxon>
        <taxon>Metazoa</taxon>
        <taxon>Chordata</taxon>
        <taxon>Craniata</taxon>
        <taxon>Vertebrata</taxon>
        <taxon>Euteleostomi</taxon>
        <taxon>Mammalia</taxon>
        <taxon>Eutheria</taxon>
        <taxon>Laurasiatheria</taxon>
        <taxon>Carnivora</taxon>
        <taxon>Caniformia</taxon>
        <taxon>Ursidae</taxon>
        <taxon>Ailuropoda</taxon>
    </lineage>
</organism>
<feature type="transmembrane region" description="Helical" evidence="7">
    <location>
        <begin position="127"/>
        <end position="149"/>
    </location>
</feature>
<feature type="domain" description="Immunoglobulin C1-set" evidence="8">
    <location>
        <begin position="20"/>
        <end position="91"/>
    </location>
</feature>
<dbReference type="FunFam" id="2.60.40.10:FF:001083">
    <property type="entry name" value="T cell receptor gamma constant 2"/>
    <property type="match status" value="1"/>
</dbReference>
<dbReference type="GO" id="GO:0016020">
    <property type="term" value="C:membrane"/>
    <property type="evidence" value="ECO:0007669"/>
    <property type="project" value="UniProtKB-SubCell"/>
</dbReference>
<dbReference type="PANTHER" id="PTHR19256:SF65">
    <property type="entry name" value="T CELL RECEPTOR GAMMA CONSTANT 1-RELATED"/>
    <property type="match status" value="1"/>
</dbReference>
<dbReference type="SUPFAM" id="SSF48726">
    <property type="entry name" value="Immunoglobulin"/>
    <property type="match status" value="1"/>
</dbReference>
<dbReference type="InterPro" id="IPR051117">
    <property type="entry name" value="TRG_var/const_region"/>
</dbReference>
<evidence type="ECO:0000256" key="1">
    <source>
        <dbReference type="ARBA" id="ARBA00004370"/>
    </source>
</evidence>
<dbReference type="InParanoid" id="A0A7N5KE35"/>
<dbReference type="Gene3D" id="2.60.40.10">
    <property type="entry name" value="Immunoglobulins"/>
    <property type="match status" value="1"/>
</dbReference>
<dbReference type="Proteomes" id="UP000008912">
    <property type="component" value="Unassembled WGS sequence"/>
</dbReference>